<organism evidence="2 3">
    <name type="scientific">Variovorax humicola</name>
    <dbReference type="NCBI Taxonomy" id="1769758"/>
    <lineage>
        <taxon>Bacteria</taxon>
        <taxon>Pseudomonadati</taxon>
        <taxon>Pseudomonadota</taxon>
        <taxon>Betaproteobacteria</taxon>
        <taxon>Burkholderiales</taxon>
        <taxon>Comamonadaceae</taxon>
        <taxon>Variovorax</taxon>
    </lineage>
</organism>
<name>A0ABU8VZK9_9BURK</name>
<evidence type="ECO:0000313" key="3">
    <source>
        <dbReference type="Proteomes" id="UP001363010"/>
    </source>
</evidence>
<dbReference type="Proteomes" id="UP001363010">
    <property type="component" value="Unassembled WGS sequence"/>
</dbReference>
<evidence type="ECO:0000313" key="2">
    <source>
        <dbReference type="EMBL" id="MEJ8823254.1"/>
    </source>
</evidence>
<protein>
    <submittedName>
        <fullName evidence="2">Uncharacterized protein</fullName>
    </submittedName>
</protein>
<comment type="caution">
    <text evidence="2">The sequence shown here is derived from an EMBL/GenBank/DDBJ whole genome shotgun (WGS) entry which is preliminary data.</text>
</comment>
<sequence>MRSLGLVGLVLALVIVGLLVKKQMSSLVPATAPAAPGAPAQNVREQSQQIQQQVRQSVEAAMQQPRPLPDDAK</sequence>
<dbReference type="EMBL" id="JBBKZV010000007">
    <property type="protein sequence ID" value="MEJ8823254.1"/>
    <property type="molecule type" value="Genomic_DNA"/>
</dbReference>
<feature type="compositionally biased region" description="Low complexity" evidence="1">
    <location>
        <begin position="30"/>
        <end position="59"/>
    </location>
</feature>
<evidence type="ECO:0000256" key="1">
    <source>
        <dbReference type="SAM" id="MobiDB-lite"/>
    </source>
</evidence>
<reference evidence="2 3" key="1">
    <citation type="submission" date="2024-03" db="EMBL/GenBank/DDBJ databases">
        <title>Novel species of the genus Variovorax.</title>
        <authorList>
            <person name="Liu Q."/>
            <person name="Xin Y.-H."/>
        </authorList>
    </citation>
    <scope>NUCLEOTIDE SEQUENCE [LARGE SCALE GENOMIC DNA]</scope>
    <source>
        <strain evidence="2 3">KACC 18501</strain>
    </source>
</reference>
<dbReference type="RefSeq" id="WP_340364293.1">
    <property type="nucleotide sequence ID" value="NZ_JBBKZV010000007.1"/>
</dbReference>
<feature type="region of interest" description="Disordered" evidence="1">
    <location>
        <begin position="30"/>
        <end position="73"/>
    </location>
</feature>
<gene>
    <name evidence="2" type="ORF">WKW80_14605</name>
</gene>
<keyword evidence="3" id="KW-1185">Reference proteome</keyword>
<proteinExistence type="predicted"/>
<accession>A0ABU8VZK9</accession>